<evidence type="ECO:0000313" key="2">
    <source>
        <dbReference type="EMBL" id="MBB4279540.1"/>
    </source>
</evidence>
<dbReference type="Pfam" id="PF12680">
    <property type="entry name" value="SnoaL_2"/>
    <property type="match status" value="1"/>
</dbReference>
<dbReference type="RefSeq" id="WP_183931131.1">
    <property type="nucleotide sequence ID" value="NZ_JACIGM010000030.1"/>
</dbReference>
<dbReference type="EMBL" id="JACIGM010000030">
    <property type="protein sequence ID" value="MBB4279540.1"/>
    <property type="molecule type" value="Genomic_DNA"/>
</dbReference>
<feature type="domain" description="SnoaL-like" evidence="1">
    <location>
        <begin position="13"/>
        <end position="104"/>
    </location>
</feature>
<evidence type="ECO:0000259" key="1">
    <source>
        <dbReference type="Pfam" id="PF12680"/>
    </source>
</evidence>
<comment type="caution">
    <text evidence="2">The sequence shown here is derived from an EMBL/GenBank/DDBJ whole genome shotgun (WGS) entry which is preliminary data.</text>
</comment>
<proteinExistence type="predicted"/>
<organism evidence="2 3">
    <name type="scientific">Rhizobium mongolense</name>
    <dbReference type="NCBI Taxonomy" id="57676"/>
    <lineage>
        <taxon>Bacteria</taxon>
        <taxon>Pseudomonadati</taxon>
        <taxon>Pseudomonadota</taxon>
        <taxon>Alphaproteobacteria</taxon>
        <taxon>Hyphomicrobiales</taxon>
        <taxon>Rhizobiaceae</taxon>
        <taxon>Rhizobium/Agrobacterium group</taxon>
        <taxon>Rhizobium</taxon>
    </lineage>
</organism>
<dbReference type="SUPFAM" id="SSF54427">
    <property type="entry name" value="NTF2-like"/>
    <property type="match status" value="1"/>
</dbReference>
<gene>
    <name evidence="2" type="ORF">GGE12_007357</name>
</gene>
<dbReference type="AlphaFoldDB" id="A0A7W6RX09"/>
<dbReference type="Proteomes" id="UP000533641">
    <property type="component" value="Unassembled WGS sequence"/>
</dbReference>
<dbReference type="InterPro" id="IPR032710">
    <property type="entry name" value="NTF2-like_dom_sf"/>
</dbReference>
<accession>A0A7W6RX09</accession>
<protein>
    <recommendedName>
        <fullName evidence="1">SnoaL-like domain-containing protein</fullName>
    </recommendedName>
</protein>
<reference evidence="2 3" key="1">
    <citation type="submission" date="2020-08" db="EMBL/GenBank/DDBJ databases">
        <title>Genomic Encyclopedia of Type Strains, Phase IV (KMG-V): Genome sequencing to study the core and pangenomes of soil and plant-associated prokaryotes.</title>
        <authorList>
            <person name="Whitman W."/>
        </authorList>
    </citation>
    <scope>NUCLEOTIDE SEQUENCE [LARGE SCALE GENOMIC DNA]</scope>
    <source>
        <strain evidence="2 3">SEMIA 402</strain>
    </source>
</reference>
<dbReference type="InterPro" id="IPR037401">
    <property type="entry name" value="SnoaL-like"/>
</dbReference>
<dbReference type="Gene3D" id="3.10.450.50">
    <property type="match status" value="1"/>
</dbReference>
<name>A0A7W6RX09_9HYPH</name>
<evidence type="ECO:0000313" key="3">
    <source>
        <dbReference type="Proteomes" id="UP000533641"/>
    </source>
</evidence>
<sequence length="125" mass="13633">MAEQKAIALEIARTYFEGMATNDVERIMAVSDDHVICNSPIGQSQGSEAFRNFQEGFAKMIKKLTLVAAFGDERQAVIVYDSETHPVSSALVAEVITVDNGKMISTTVIYDATPFAAYMATVQPH</sequence>